<dbReference type="KEGG" id="kphy:AOZ06_35365"/>
<evidence type="ECO:0000313" key="3">
    <source>
        <dbReference type="EMBL" id="ALG11447.1"/>
    </source>
</evidence>
<evidence type="ECO:0000256" key="1">
    <source>
        <dbReference type="SAM" id="MobiDB-lite"/>
    </source>
</evidence>
<proteinExistence type="predicted"/>
<accession>A0A0N7F4H5</accession>
<feature type="compositionally biased region" description="Low complexity" evidence="1">
    <location>
        <begin position="261"/>
        <end position="273"/>
    </location>
</feature>
<dbReference type="InterPro" id="IPR025295">
    <property type="entry name" value="eCIS_core_dom"/>
</dbReference>
<protein>
    <recommendedName>
        <fullName evidence="2">eCIS core domain-containing protein</fullName>
    </recommendedName>
</protein>
<reference evidence="3 4" key="1">
    <citation type="submission" date="2015-07" db="EMBL/GenBank/DDBJ databases">
        <title>Genome sequencing of Kibdelosporangium phytohabitans.</title>
        <authorList>
            <person name="Qin S."/>
            <person name="Xing K."/>
        </authorList>
    </citation>
    <scope>NUCLEOTIDE SEQUENCE [LARGE SCALE GENOMIC DNA]</scope>
    <source>
        <strain evidence="3 4">KLBMP1111</strain>
    </source>
</reference>
<evidence type="ECO:0000313" key="4">
    <source>
        <dbReference type="Proteomes" id="UP000063699"/>
    </source>
</evidence>
<dbReference type="OrthoDB" id="3406123at2"/>
<feature type="domain" description="eCIS core" evidence="2">
    <location>
        <begin position="318"/>
        <end position="369"/>
    </location>
</feature>
<dbReference type="AlphaFoldDB" id="A0A0N7F4H5"/>
<organism evidence="3 4">
    <name type="scientific">Kibdelosporangium phytohabitans</name>
    <dbReference type="NCBI Taxonomy" id="860235"/>
    <lineage>
        <taxon>Bacteria</taxon>
        <taxon>Bacillati</taxon>
        <taxon>Actinomycetota</taxon>
        <taxon>Actinomycetes</taxon>
        <taxon>Pseudonocardiales</taxon>
        <taxon>Pseudonocardiaceae</taxon>
        <taxon>Kibdelosporangium</taxon>
    </lineage>
</organism>
<evidence type="ECO:0000259" key="2">
    <source>
        <dbReference type="Pfam" id="PF13699"/>
    </source>
</evidence>
<dbReference type="Proteomes" id="UP000063699">
    <property type="component" value="Chromosome"/>
</dbReference>
<gene>
    <name evidence="3" type="ORF">AOZ06_35365</name>
</gene>
<dbReference type="EMBL" id="CP012752">
    <property type="protein sequence ID" value="ALG11447.1"/>
    <property type="molecule type" value="Genomic_DNA"/>
</dbReference>
<dbReference type="Pfam" id="PF13699">
    <property type="entry name" value="eCIS_core"/>
    <property type="match status" value="1"/>
</dbReference>
<dbReference type="STRING" id="860235.AOZ06_35365"/>
<sequence>MAVQRLVGGLLPGFRAGSFPASGATRHAPTYTPGRPAERPLLARCSPLTSRASVLRRGLVSETRGTVVGGSTAHLAMAPPPGAAVAADQQVVEPQQLPAQQLPAPRFSGQQFPAQRLPVSQPVPGPAAVLHRAASCVVVAPIRSLVRAVRPQAPGGVTAVQRAAAFGQVTRSPGPMSMVGPSAGTMRAVAADQSTVAQPLTSQPLTQSPAAQPMTSQPFTESPVPAQPSAARSGPVRLAAVQPLVTQRSLSPVLPDTAGQSAPRRSPSATAAAGEVAERPASPEQRWRAAIASVPLESPKPFPTSVRPLVAQLTGSPDGASYTTGPATRRALTEVGALGATTGRVVHLAQQPGADPAALGVLAHELTHARSPVTRPRFMLHHHPGSMDSDERHARTVGSQFDAVAPMRVQRLFGGGLPSPSGVVGGLTSQATGAIGGLGNQAAGVTELGSAASGMGERLAGAASGFANRMGEEAGSVSAGLVDSLPVGGGANGVVGAVSQIAKTVVDNAVREATQSAMTEANQAVSQVTQAAQGMAGQLQGMATDGVNGTAGQANQWVSNAMTQAGGAAQDLGNQAMGAVGDAQNAVTGAAGQAVNAAGQALGAGAQQALSGVELDRIAEALEERLLRQLERRGGRYAGVF</sequence>
<keyword evidence="4" id="KW-1185">Reference proteome</keyword>
<feature type="region of interest" description="Disordered" evidence="1">
    <location>
        <begin position="191"/>
        <end position="234"/>
    </location>
</feature>
<feature type="region of interest" description="Disordered" evidence="1">
    <location>
        <begin position="249"/>
        <end position="286"/>
    </location>
</feature>
<dbReference type="RefSeq" id="WP_054293348.1">
    <property type="nucleotide sequence ID" value="NZ_CP012752.1"/>
</dbReference>
<name>A0A0N7F4H5_9PSEU</name>
<feature type="compositionally biased region" description="Polar residues" evidence="1">
    <location>
        <begin position="192"/>
        <end position="220"/>
    </location>
</feature>